<feature type="region of interest" description="Disordered" evidence="1">
    <location>
        <begin position="210"/>
        <end position="261"/>
    </location>
</feature>
<comment type="caution">
    <text evidence="2">The sequence shown here is derived from an EMBL/GenBank/DDBJ whole genome shotgun (WGS) entry which is preliminary data.</text>
</comment>
<evidence type="ECO:0000256" key="1">
    <source>
        <dbReference type="SAM" id="MobiDB-lite"/>
    </source>
</evidence>
<dbReference type="RefSeq" id="WP_208342389.1">
    <property type="nucleotide sequence ID" value="NZ_CAWQFN010000136.1"/>
</dbReference>
<organism evidence="2 3">
    <name type="scientific">Aetokthonos hydrillicola Thurmond2011</name>
    <dbReference type="NCBI Taxonomy" id="2712845"/>
    <lineage>
        <taxon>Bacteria</taxon>
        <taxon>Bacillati</taxon>
        <taxon>Cyanobacteriota</taxon>
        <taxon>Cyanophyceae</taxon>
        <taxon>Nostocales</taxon>
        <taxon>Hapalosiphonaceae</taxon>
        <taxon>Aetokthonos</taxon>
    </lineage>
</organism>
<evidence type="ECO:0000313" key="2">
    <source>
        <dbReference type="EMBL" id="MDR9900700.1"/>
    </source>
</evidence>
<dbReference type="Proteomes" id="UP000667802">
    <property type="component" value="Unassembled WGS sequence"/>
</dbReference>
<gene>
    <name evidence="2" type="ORF">G7B40_040140</name>
</gene>
<feature type="compositionally biased region" description="Polar residues" evidence="1">
    <location>
        <begin position="229"/>
        <end position="261"/>
    </location>
</feature>
<dbReference type="EMBL" id="JAALHA020000038">
    <property type="protein sequence ID" value="MDR9900700.1"/>
    <property type="molecule type" value="Genomic_DNA"/>
</dbReference>
<dbReference type="AlphaFoldDB" id="A0AAP5IFM8"/>
<proteinExistence type="predicted"/>
<name>A0AAP5IFM8_9CYAN</name>
<sequence length="261" mass="29078">MQNPWGVPEIVNIAGFPLPKMGGLNPEEKDYMADKIRNVQFQEIAPLAEIADIVIEKEKISKIEAISLIRKTLEGNGGKSEEEVDKLLAFAIEYQHELSRIKKPDMLIEKQSQEVAVMILRSRLAPQWVLENIDNLKASFRCSLEKEQCALLMTIPEENWLTDVTREKVIRQIVRKLPENIYGHIAAFALGEEREWAELPMITVEPGQEVTLGERSKGFGNTKKPPKKSANSTVNATLPSNTSESQTPVSTGDTSTASPVG</sequence>
<reference evidence="3" key="1">
    <citation type="journal article" date="2021" name="Science">
        <title>Hunting the eagle killer: A cyanobacterial neurotoxin causes vacuolar myelinopathy.</title>
        <authorList>
            <person name="Breinlinger S."/>
            <person name="Phillips T.J."/>
            <person name="Haram B.N."/>
            <person name="Mares J."/>
            <person name="Martinez Yerena J.A."/>
            <person name="Hrouzek P."/>
            <person name="Sobotka R."/>
            <person name="Henderson W.M."/>
            <person name="Schmieder P."/>
            <person name="Williams S.M."/>
            <person name="Lauderdale J.D."/>
            <person name="Wilde H.D."/>
            <person name="Gerrin W."/>
            <person name="Kust A."/>
            <person name="Washington J.W."/>
            <person name="Wagner C."/>
            <person name="Geier B."/>
            <person name="Liebeke M."/>
            <person name="Enke H."/>
            <person name="Niedermeyer T.H.J."/>
            <person name="Wilde S.B."/>
        </authorList>
    </citation>
    <scope>NUCLEOTIDE SEQUENCE [LARGE SCALE GENOMIC DNA]</scope>
    <source>
        <strain evidence="3">Thurmond2011</strain>
    </source>
</reference>
<protein>
    <submittedName>
        <fullName evidence="2">Uncharacterized protein</fullName>
    </submittedName>
</protein>
<evidence type="ECO:0000313" key="3">
    <source>
        <dbReference type="Proteomes" id="UP000667802"/>
    </source>
</evidence>
<accession>A0AAP5IFM8</accession>
<keyword evidence="3" id="KW-1185">Reference proteome</keyword>